<sequence length="191" mass="20971">MIPYPVRDTDDLSIKHNHKHANSRGRHDRRPVSRPPVVKQKPKNGSSVVGKRWSAWTFGRPKSNDSNISPEPNIRASTPAIPDDSTLIDAGDKIITRRTQVVESVGPSNAQPHMIPFVRAPAPVNASYHKTSTVSQQKYSPQMLEGLAPLKETADNNGKLVAIFVLLVVIALFNAMTGKLIESIKQKTGLN</sequence>
<proteinExistence type="predicted"/>
<keyword evidence="2" id="KW-0472">Membrane</keyword>
<reference evidence="4" key="1">
    <citation type="submission" date="2016-03" db="EMBL/GenBank/DDBJ databases">
        <authorList>
            <person name="Devillers Hugo."/>
        </authorList>
    </citation>
    <scope>NUCLEOTIDE SEQUENCE [LARGE SCALE GENOMIC DNA]</scope>
</reference>
<dbReference type="AlphaFoldDB" id="A0A1G4IS22"/>
<feature type="compositionally biased region" description="Basic residues" evidence="1">
    <location>
        <begin position="15"/>
        <end position="29"/>
    </location>
</feature>
<keyword evidence="4" id="KW-1185">Reference proteome</keyword>
<evidence type="ECO:0000313" key="4">
    <source>
        <dbReference type="Proteomes" id="UP000189911"/>
    </source>
</evidence>
<evidence type="ECO:0000256" key="2">
    <source>
        <dbReference type="SAM" id="Phobius"/>
    </source>
</evidence>
<dbReference type="OrthoDB" id="4036553at2759"/>
<dbReference type="Proteomes" id="UP000189911">
    <property type="component" value="Chromosome A"/>
</dbReference>
<keyword evidence="2" id="KW-1133">Transmembrane helix</keyword>
<evidence type="ECO:0000313" key="3">
    <source>
        <dbReference type="EMBL" id="SCU79602.1"/>
    </source>
</evidence>
<evidence type="ECO:0000256" key="1">
    <source>
        <dbReference type="SAM" id="MobiDB-lite"/>
    </source>
</evidence>
<feature type="transmembrane region" description="Helical" evidence="2">
    <location>
        <begin position="160"/>
        <end position="181"/>
    </location>
</feature>
<feature type="region of interest" description="Disordered" evidence="1">
    <location>
        <begin position="1"/>
        <end position="83"/>
    </location>
</feature>
<protein>
    <submittedName>
        <fullName evidence="3">LANO_0A06854g1_1</fullName>
    </submittedName>
</protein>
<accession>A0A1G4IS22</accession>
<name>A0A1G4IS22_9SACH</name>
<organism evidence="3 4">
    <name type="scientific">Lachancea nothofagi CBS 11611</name>
    <dbReference type="NCBI Taxonomy" id="1266666"/>
    <lineage>
        <taxon>Eukaryota</taxon>
        <taxon>Fungi</taxon>
        <taxon>Dikarya</taxon>
        <taxon>Ascomycota</taxon>
        <taxon>Saccharomycotina</taxon>
        <taxon>Saccharomycetes</taxon>
        <taxon>Saccharomycetales</taxon>
        <taxon>Saccharomycetaceae</taxon>
        <taxon>Lachancea</taxon>
    </lineage>
</organism>
<gene>
    <name evidence="3" type="ORF">LANO_0A06854G</name>
</gene>
<dbReference type="EMBL" id="LT598449">
    <property type="protein sequence ID" value="SCU79602.1"/>
    <property type="molecule type" value="Genomic_DNA"/>
</dbReference>
<keyword evidence="2" id="KW-0812">Transmembrane</keyword>